<keyword evidence="2" id="KW-1185">Reference proteome</keyword>
<organism evidence="1 2">
    <name type="scientific">Tanacetum coccineum</name>
    <dbReference type="NCBI Taxonomy" id="301880"/>
    <lineage>
        <taxon>Eukaryota</taxon>
        <taxon>Viridiplantae</taxon>
        <taxon>Streptophyta</taxon>
        <taxon>Embryophyta</taxon>
        <taxon>Tracheophyta</taxon>
        <taxon>Spermatophyta</taxon>
        <taxon>Magnoliopsida</taxon>
        <taxon>eudicotyledons</taxon>
        <taxon>Gunneridae</taxon>
        <taxon>Pentapetalae</taxon>
        <taxon>asterids</taxon>
        <taxon>campanulids</taxon>
        <taxon>Asterales</taxon>
        <taxon>Asteraceae</taxon>
        <taxon>Asteroideae</taxon>
        <taxon>Anthemideae</taxon>
        <taxon>Anthemidinae</taxon>
        <taxon>Tanacetum</taxon>
    </lineage>
</organism>
<sequence length="150" mass="17570">NVEEALPDVRVTAIDRLLSDHNLILLHVFKSDFGPTPFKLFYSWLLRDSFDEVIKRKLPKLEEHNFGRKLLSHEKICLLKARIKQCYSETKTSDRVTKHDNLQLIKSIEEKIEAGSANDDDRDSRIKLLQEVDILDTFESFDLFQKARVK</sequence>
<proteinExistence type="predicted"/>
<evidence type="ECO:0000313" key="2">
    <source>
        <dbReference type="Proteomes" id="UP001151760"/>
    </source>
</evidence>
<gene>
    <name evidence="1" type="ORF">Tco_0841952</name>
</gene>
<reference evidence="1" key="1">
    <citation type="journal article" date="2022" name="Int. J. Mol. Sci.">
        <title>Draft Genome of Tanacetum Coccineum: Genomic Comparison of Closely Related Tanacetum-Family Plants.</title>
        <authorList>
            <person name="Yamashiro T."/>
            <person name="Shiraishi A."/>
            <person name="Nakayama K."/>
            <person name="Satake H."/>
        </authorList>
    </citation>
    <scope>NUCLEOTIDE SEQUENCE</scope>
</reference>
<dbReference type="Proteomes" id="UP001151760">
    <property type="component" value="Unassembled WGS sequence"/>
</dbReference>
<protein>
    <submittedName>
        <fullName evidence="1">Uncharacterized protein</fullName>
    </submittedName>
</protein>
<reference evidence="1" key="2">
    <citation type="submission" date="2022-01" db="EMBL/GenBank/DDBJ databases">
        <authorList>
            <person name="Yamashiro T."/>
            <person name="Shiraishi A."/>
            <person name="Satake H."/>
            <person name="Nakayama K."/>
        </authorList>
    </citation>
    <scope>NUCLEOTIDE SEQUENCE</scope>
</reference>
<comment type="caution">
    <text evidence="1">The sequence shown here is derived from an EMBL/GenBank/DDBJ whole genome shotgun (WGS) entry which is preliminary data.</text>
</comment>
<accession>A0ABQ5AXW1</accession>
<evidence type="ECO:0000313" key="1">
    <source>
        <dbReference type="EMBL" id="GJT07490.1"/>
    </source>
</evidence>
<feature type="non-terminal residue" evidence="1">
    <location>
        <position position="1"/>
    </location>
</feature>
<dbReference type="EMBL" id="BQNB010012754">
    <property type="protein sequence ID" value="GJT07490.1"/>
    <property type="molecule type" value="Genomic_DNA"/>
</dbReference>
<name>A0ABQ5AXW1_9ASTR</name>